<organism evidence="1 2">
    <name type="scientific">Streptomyces anulatus</name>
    <name type="common">Streptomyces chrysomallus</name>
    <dbReference type="NCBI Taxonomy" id="1892"/>
    <lineage>
        <taxon>Bacteria</taxon>
        <taxon>Bacillati</taxon>
        <taxon>Actinomycetota</taxon>
        <taxon>Actinomycetes</taxon>
        <taxon>Kitasatosporales</taxon>
        <taxon>Streptomycetaceae</taxon>
        <taxon>Streptomyces</taxon>
    </lineage>
</organism>
<proteinExistence type="predicted"/>
<name>A0A7K3R8S9_STRAQ</name>
<dbReference type="EMBL" id="JAAGMS010000125">
    <property type="protein sequence ID" value="NEB98587.1"/>
    <property type="molecule type" value="Genomic_DNA"/>
</dbReference>
<accession>A0A7K3R8S9</accession>
<reference evidence="1 2" key="1">
    <citation type="submission" date="2020-01" db="EMBL/GenBank/DDBJ databases">
        <title>Insect and environment-associated Actinomycetes.</title>
        <authorList>
            <person name="Currrie C."/>
            <person name="Chevrette M."/>
            <person name="Carlson C."/>
            <person name="Stubbendieck R."/>
            <person name="Wendt-Pienkowski E."/>
        </authorList>
    </citation>
    <scope>NUCLEOTIDE SEQUENCE [LARGE SCALE GENOMIC DNA]</scope>
    <source>
        <strain evidence="1 2">SID7903</strain>
    </source>
</reference>
<dbReference type="Proteomes" id="UP000470951">
    <property type="component" value="Unassembled WGS sequence"/>
</dbReference>
<dbReference type="AlphaFoldDB" id="A0A7K3R8S9"/>
<gene>
    <name evidence="1" type="ORF">G3I58_11455</name>
</gene>
<dbReference type="RefSeq" id="WP_164217529.1">
    <property type="nucleotide sequence ID" value="NZ_JAAGMS010000125.1"/>
</dbReference>
<sequence>MTRIEDIFTASRVVGSHPPIDWDPLVESDALQEAGLLDCRVCPITGRIGLLLDMRTSLQYRTGNAGLLVVRGMRLFRWSEEALERDLLNFAIVSSNPSALSKGWRLDCSLFPDGELSVEGIAADFYLLNASEVPESPPDFSERRFDQARQDLPWWDSSCSVVEWSTTSLVPENR</sequence>
<comment type="caution">
    <text evidence="1">The sequence shown here is derived from an EMBL/GenBank/DDBJ whole genome shotgun (WGS) entry which is preliminary data.</text>
</comment>
<evidence type="ECO:0000313" key="1">
    <source>
        <dbReference type="EMBL" id="NEB98587.1"/>
    </source>
</evidence>
<evidence type="ECO:0000313" key="2">
    <source>
        <dbReference type="Proteomes" id="UP000470951"/>
    </source>
</evidence>
<protein>
    <submittedName>
        <fullName evidence="1">Uncharacterized protein</fullName>
    </submittedName>
</protein>